<sequence length="419" mass="48128">MLSLRICLCLLVVSAEAKKGFGPIDQEWAYVQVRPKAHMFWWLYQSSPDKPLVIWIQGGPGVSGTGFGNFEEIGPLDAQLRPRNHSWVNDYNVLFIDNPVGTGFSYVEDLSLLATNNRQIANDLFTCVRSFFQTFTKFSETPTYILAESYGGKMTVEFANLWYRDQVKGNIKSNLKGIGLVDSLISPVDMHKSLAPYLFNFGMIDRDGYKAIDDAADRFADATQQAQWLNATNISIEIEYLMQKYTYSVDRLYILKKVQPNYYPQLRSFSNLSRGLYSNDLKRTMQKVQSTLGLKSVWGNQEPYVFNALFRDCRKPVVRYVEKLLNETDLKVYIFNGQLDLIINTPGTLSWIEKLDWKNSKNWLNAPRYPLVIDNVIEGYSKAYGNLKFFWVVRSGHMIPADNPVAMNKILRDLIHDES</sequence>
<keyword evidence="8" id="KW-0325">Glycoprotein</keyword>
<dbReference type="PANTHER" id="PTHR11802">
    <property type="entry name" value="SERINE PROTEASE FAMILY S10 SERINE CARBOXYPEPTIDASE"/>
    <property type="match status" value="1"/>
</dbReference>
<dbReference type="InterPro" id="IPR029058">
    <property type="entry name" value="AB_hydrolase_fold"/>
</dbReference>
<feature type="signal peptide" evidence="10">
    <location>
        <begin position="1"/>
        <end position="17"/>
    </location>
</feature>
<comment type="similarity">
    <text evidence="2 10">Belongs to the peptidase S10 family.</text>
</comment>
<dbReference type="EMBL" id="CADCXV010000480">
    <property type="protein sequence ID" value="CAB0030446.1"/>
    <property type="molecule type" value="Genomic_DNA"/>
</dbReference>
<evidence type="ECO:0000256" key="5">
    <source>
        <dbReference type="ARBA" id="ARBA00022670"/>
    </source>
</evidence>
<dbReference type="SUPFAM" id="SSF53474">
    <property type="entry name" value="alpha/beta-Hydrolases"/>
    <property type="match status" value="1"/>
</dbReference>
<dbReference type="PROSITE" id="PS00131">
    <property type="entry name" value="CARBOXYPEPT_SER_SER"/>
    <property type="match status" value="1"/>
</dbReference>
<dbReference type="FunFam" id="3.40.50.1820:FF:000075">
    <property type="entry name" value="Carboxypeptidase"/>
    <property type="match status" value="1"/>
</dbReference>
<dbReference type="EC" id="3.4.16.-" evidence="10"/>
<evidence type="ECO:0000256" key="10">
    <source>
        <dbReference type="RuleBase" id="RU361156"/>
    </source>
</evidence>
<keyword evidence="3" id="KW-0964">Secreted</keyword>
<dbReference type="OrthoDB" id="443318at2759"/>
<evidence type="ECO:0000313" key="12">
    <source>
        <dbReference type="Proteomes" id="UP000479190"/>
    </source>
</evidence>
<evidence type="ECO:0000256" key="8">
    <source>
        <dbReference type="ARBA" id="ARBA00023180"/>
    </source>
</evidence>
<evidence type="ECO:0000256" key="3">
    <source>
        <dbReference type="ARBA" id="ARBA00022525"/>
    </source>
</evidence>
<dbReference type="Proteomes" id="UP000479190">
    <property type="component" value="Unassembled WGS sequence"/>
</dbReference>
<protein>
    <recommendedName>
        <fullName evidence="10">Carboxypeptidase</fullName>
        <ecNumber evidence="10">3.4.16.-</ecNumber>
    </recommendedName>
</protein>
<dbReference type="InterPro" id="IPR001563">
    <property type="entry name" value="Peptidase_S10"/>
</dbReference>
<feature type="chain" id="PRO_5026375936" description="Carboxypeptidase" evidence="10">
    <location>
        <begin position="18"/>
        <end position="419"/>
    </location>
</feature>
<dbReference type="GO" id="GO:0004185">
    <property type="term" value="F:serine-type carboxypeptidase activity"/>
    <property type="evidence" value="ECO:0007669"/>
    <property type="project" value="UniProtKB-UniRule"/>
</dbReference>
<evidence type="ECO:0000256" key="4">
    <source>
        <dbReference type="ARBA" id="ARBA00022645"/>
    </source>
</evidence>
<keyword evidence="4 10" id="KW-0121">Carboxypeptidase</keyword>
<comment type="function">
    <text evidence="9">May be involved in vascular wall and kidney homeostasis.</text>
</comment>
<accession>A0A6H5I6A7</accession>
<proteinExistence type="inferred from homology"/>
<keyword evidence="5 10" id="KW-0645">Protease</keyword>
<evidence type="ECO:0000256" key="1">
    <source>
        <dbReference type="ARBA" id="ARBA00004613"/>
    </source>
</evidence>
<evidence type="ECO:0000256" key="9">
    <source>
        <dbReference type="ARBA" id="ARBA00055847"/>
    </source>
</evidence>
<keyword evidence="12" id="KW-1185">Reference proteome</keyword>
<dbReference type="GO" id="GO:0005576">
    <property type="term" value="C:extracellular region"/>
    <property type="evidence" value="ECO:0007669"/>
    <property type="project" value="UniProtKB-SubCell"/>
</dbReference>
<dbReference type="Pfam" id="PF00450">
    <property type="entry name" value="Peptidase_S10"/>
    <property type="match status" value="1"/>
</dbReference>
<dbReference type="GO" id="GO:0006508">
    <property type="term" value="P:proteolysis"/>
    <property type="evidence" value="ECO:0007669"/>
    <property type="project" value="UniProtKB-KW"/>
</dbReference>
<evidence type="ECO:0000256" key="6">
    <source>
        <dbReference type="ARBA" id="ARBA00022729"/>
    </source>
</evidence>
<keyword evidence="7 10" id="KW-0378">Hydrolase</keyword>
<dbReference type="AlphaFoldDB" id="A0A6H5I6A7"/>
<dbReference type="Gene3D" id="3.40.50.1820">
    <property type="entry name" value="alpha/beta hydrolase"/>
    <property type="match status" value="1"/>
</dbReference>
<dbReference type="PANTHER" id="PTHR11802:SF3">
    <property type="entry name" value="RETINOID-INDUCIBLE SERINE CARBOXYPEPTIDASE"/>
    <property type="match status" value="1"/>
</dbReference>
<comment type="subcellular location">
    <subcellularLocation>
        <location evidence="1">Secreted</location>
    </subcellularLocation>
</comment>
<name>A0A6H5I6A7_9HYME</name>
<reference evidence="11 12" key="1">
    <citation type="submission" date="2020-02" db="EMBL/GenBank/DDBJ databases">
        <authorList>
            <person name="Ferguson B K."/>
        </authorList>
    </citation>
    <scope>NUCLEOTIDE SEQUENCE [LARGE SCALE GENOMIC DNA]</scope>
</reference>
<evidence type="ECO:0000313" key="11">
    <source>
        <dbReference type="EMBL" id="CAB0030446.1"/>
    </source>
</evidence>
<gene>
    <name evidence="11" type="ORF">TBRA_LOCUS2448</name>
</gene>
<organism evidence="11 12">
    <name type="scientific">Trichogramma brassicae</name>
    <dbReference type="NCBI Taxonomy" id="86971"/>
    <lineage>
        <taxon>Eukaryota</taxon>
        <taxon>Metazoa</taxon>
        <taxon>Ecdysozoa</taxon>
        <taxon>Arthropoda</taxon>
        <taxon>Hexapoda</taxon>
        <taxon>Insecta</taxon>
        <taxon>Pterygota</taxon>
        <taxon>Neoptera</taxon>
        <taxon>Endopterygota</taxon>
        <taxon>Hymenoptera</taxon>
        <taxon>Apocrita</taxon>
        <taxon>Proctotrupomorpha</taxon>
        <taxon>Chalcidoidea</taxon>
        <taxon>Trichogrammatidae</taxon>
        <taxon>Trichogramma</taxon>
    </lineage>
</organism>
<evidence type="ECO:0000256" key="7">
    <source>
        <dbReference type="ARBA" id="ARBA00022801"/>
    </source>
</evidence>
<dbReference type="PRINTS" id="PR00724">
    <property type="entry name" value="CRBOXYPTASEC"/>
</dbReference>
<keyword evidence="6 10" id="KW-0732">Signal</keyword>
<dbReference type="InterPro" id="IPR018202">
    <property type="entry name" value="Ser_caboxypep_ser_AS"/>
</dbReference>
<evidence type="ECO:0000256" key="2">
    <source>
        <dbReference type="ARBA" id="ARBA00009431"/>
    </source>
</evidence>